<feature type="compositionally biased region" description="Basic and acidic residues" evidence="1">
    <location>
        <begin position="270"/>
        <end position="280"/>
    </location>
</feature>
<evidence type="ECO:0000256" key="1">
    <source>
        <dbReference type="SAM" id="MobiDB-lite"/>
    </source>
</evidence>
<dbReference type="SUPFAM" id="SSF50370">
    <property type="entry name" value="Ricin B-like lectins"/>
    <property type="match status" value="1"/>
</dbReference>
<accession>A0A6A6QML1</accession>
<keyword evidence="2" id="KW-0472">Membrane</keyword>
<name>A0A6A6QML1_9PEZI</name>
<dbReference type="AlphaFoldDB" id="A0A6A6QML1"/>
<sequence>MANIDSNKWYQLSIGLSDKPLFSMCGMNLSTAGGDPGLGAAYFGATNSSDTSQQWQIYPVNSSTTYVLRTKASGPQKGYLGTQLAVDEKTKGSTWPRMAYYAISDAAMYWHFVPWGDGSFYMTNAANGTDWHLESEGDGHAVMSSDSKARNNQAFVFKPLGEINDAAFSTIDAPGVTITSSPDTTLATPSVSHTSAMAMRSSIIATTAATSAPNTTATLGSAASGSRGLSTGASAAIGASVGAIGLAAIIVVALLVLQRRRRAVQQARGDVEVLPQEKEGSSTQEINGSPTQELDGSRAMQELPASYSEKKHGLAVTPSELCGDDVPEMMAEECEREAKKRL</sequence>
<dbReference type="EMBL" id="MU004192">
    <property type="protein sequence ID" value="KAF2493326.1"/>
    <property type="molecule type" value="Genomic_DNA"/>
</dbReference>
<feature type="region of interest" description="Disordered" evidence="1">
    <location>
        <begin position="270"/>
        <end position="312"/>
    </location>
</feature>
<protein>
    <recommendedName>
        <fullName evidence="5">Ricin B lectin domain-containing protein</fullName>
    </recommendedName>
</protein>
<evidence type="ECO:0000313" key="4">
    <source>
        <dbReference type="Proteomes" id="UP000799750"/>
    </source>
</evidence>
<reference evidence="3" key="1">
    <citation type="journal article" date="2020" name="Stud. Mycol.">
        <title>101 Dothideomycetes genomes: a test case for predicting lifestyles and emergence of pathogens.</title>
        <authorList>
            <person name="Haridas S."/>
            <person name="Albert R."/>
            <person name="Binder M."/>
            <person name="Bloem J."/>
            <person name="Labutti K."/>
            <person name="Salamov A."/>
            <person name="Andreopoulos B."/>
            <person name="Baker S."/>
            <person name="Barry K."/>
            <person name="Bills G."/>
            <person name="Bluhm B."/>
            <person name="Cannon C."/>
            <person name="Castanera R."/>
            <person name="Culley D."/>
            <person name="Daum C."/>
            <person name="Ezra D."/>
            <person name="Gonzalez J."/>
            <person name="Henrissat B."/>
            <person name="Kuo A."/>
            <person name="Liang C."/>
            <person name="Lipzen A."/>
            <person name="Lutzoni F."/>
            <person name="Magnuson J."/>
            <person name="Mondo S."/>
            <person name="Nolan M."/>
            <person name="Ohm R."/>
            <person name="Pangilinan J."/>
            <person name="Park H.-J."/>
            <person name="Ramirez L."/>
            <person name="Alfaro M."/>
            <person name="Sun H."/>
            <person name="Tritt A."/>
            <person name="Yoshinaga Y."/>
            <person name="Zwiers L.-H."/>
            <person name="Turgeon B."/>
            <person name="Goodwin S."/>
            <person name="Spatafora J."/>
            <person name="Crous P."/>
            <person name="Grigoriev I."/>
        </authorList>
    </citation>
    <scope>NUCLEOTIDE SEQUENCE</scope>
    <source>
        <strain evidence="3">CBS 269.34</strain>
    </source>
</reference>
<dbReference type="Proteomes" id="UP000799750">
    <property type="component" value="Unassembled WGS sequence"/>
</dbReference>
<keyword evidence="4" id="KW-1185">Reference proteome</keyword>
<evidence type="ECO:0000256" key="2">
    <source>
        <dbReference type="SAM" id="Phobius"/>
    </source>
</evidence>
<dbReference type="OrthoDB" id="4158815at2759"/>
<dbReference type="InterPro" id="IPR035992">
    <property type="entry name" value="Ricin_B-like_lectins"/>
</dbReference>
<evidence type="ECO:0000313" key="3">
    <source>
        <dbReference type="EMBL" id="KAF2493326.1"/>
    </source>
</evidence>
<feature type="compositionally biased region" description="Polar residues" evidence="1">
    <location>
        <begin position="281"/>
        <end position="294"/>
    </location>
</feature>
<gene>
    <name evidence="3" type="ORF">BU16DRAFT_583444</name>
</gene>
<feature type="transmembrane region" description="Helical" evidence="2">
    <location>
        <begin position="235"/>
        <end position="257"/>
    </location>
</feature>
<proteinExistence type="predicted"/>
<dbReference type="Gene3D" id="2.80.10.50">
    <property type="match status" value="1"/>
</dbReference>
<keyword evidence="2" id="KW-0812">Transmembrane</keyword>
<keyword evidence="2" id="KW-1133">Transmembrane helix</keyword>
<organism evidence="3 4">
    <name type="scientific">Lophium mytilinum</name>
    <dbReference type="NCBI Taxonomy" id="390894"/>
    <lineage>
        <taxon>Eukaryota</taxon>
        <taxon>Fungi</taxon>
        <taxon>Dikarya</taxon>
        <taxon>Ascomycota</taxon>
        <taxon>Pezizomycotina</taxon>
        <taxon>Dothideomycetes</taxon>
        <taxon>Pleosporomycetidae</taxon>
        <taxon>Mytilinidiales</taxon>
        <taxon>Mytilinidiaceae</taxon>
        <taxon>Lophium</taxon>
    </lineage>
</organism>
<evidence type="ECO:0008006" key="5">
    <source>
        <dbReference type="Google" id="ProtNLM"/>
    </source>
</evidence>